<reference evidence="4" key="2">
    <citation type="journal article" date="2017" name="J. Anim. Genet.">
        <title>Multiple reference genome sequences of hot pepper reveal the massive evolution of plant disease resistance genes by retroduplication.</title>
        <authorList>
            <person name="Kim S."/>
            <person name="Park J."/>
            <person name="Yeom S.-I."/>
            <person name="Kim Y.-M."/>
            <person name="Seo E."/>
            <person name="Kim K.-T."/>
            <person name="Kim M.-S."/>
            <person name="Lee J.M."/>
            <person name="Cheong K."/>
            <person name="Shin H.-S."/>
            <person name="Kim S.-B."/>
            <person name="Han K."/>
            <person name="Lee J."/>
            <person name="Park M."/>
            <person name="Lee H.-A."/>
            <person name="Lee H.-Y."/>
            <person name="Lee Y."/>
            <person name="Oh S."/>
            <person name="Lee J.H."/>
            <person name="Choi E."/>
            <person name="Choi E."/>
            <person name="Lee S.E."/>
            <person name="Jeon J."/>
            <person name="Kim H."/>
            <person name="Choi G."/>
            <person name="Song H."/>
            <person name="Lee J."/>
            <person name="Lee S.-C."/>
            <person name="Kwon J.-K."/>
            <person name="Lee H.-Y."/>
            <person name="Koo N."/>
            <person name="Hong Y."/>
            <person name="Kim R.W."/>
            <person name="Kang W.-H."/>
            <person name="Huh J.H."/>
            <person name="Kang B.-C."/>
            <person name="Yang T.-J."/>
            <person name="Lee Y.-H."/>
            <person name="Bennetzen J.L."/>
            <person name="Choi D."/>
        </authorList>
    </citation>
    <scope>NUCLEOTIDE SEQUENCE [LARGE SCALE GENOMIC DNA]</scope>
    <source>
        <strain evidence="4">cv. PBC81</strain>
    </source>
</reference>
<feature type="domain" description="DUF4057" evidence="2">
    <location>
        <begin position="100"/>
        <end position="234"/>
    </location>
</feature>
<dbReference type="PANTHER" id="PTHR31132:SF19">
    <property type="entry name" value="DUF4057 DOMAIN-CONTAINING PROTEIN"/>
    <property type="match status" value="1"/>
</dbReference>
<sequence>MDRATPVRSSHTSTADLLTWSEVPPSSNSSSVAASGSASRSHQPSDGISKAVFGGQITDEEADSLNKRKPCSGYKLREISGSNIFSDHDEDASCKRYKPISFSTEETISPKKPTTLTEVAKQRELSGNLKSESDSKVKKQLSDAKTKELSGNNIFGPLEEVPPRFLAAVRSSESKESKDMGECAPRAVRTSVRVSNPAGGQSSILFGDEPVVKTTKKIHNQKFAELTGNDIFKEIFLLDRRRRHWAMLS</sequence>
<keyword evidence="4" id="KW-1185">Reference proteome</keyword>
<dbReference type="PANTHER" id="PTHR31132">
    <property type="entry name" value="N-LYSINE METHYLTRANSFERASE"/>
    <property type="match status" value="1"/>
</dbReference>
<dbReference type="GO" id="GO:0051213">
    <property type="term" value="F:dioxygenase activity"/>
    <property type="evidence" value="ECO:0007669"/>
    <property type="project" value="UniProtKB-KW"/>
</dbReference>
<comment type="caution">
    <text evidence="3">The sequence shown here is derived from an EMBL/GenBank/DDBJ whole genome shotgun (WGS) entry which is preliminary data.</text>
</comment>
<evidence type="ECO:0000256" key="1">
    <source>
        <dbReference type="SAM" id="MobiDB-lite"/>
    </source>
</evidence>
<dbReference type="Pfam" id="PF13266">
    <property type="entry name" value="DUF4057"/>
    <property type="match status" value="2"/>
</dbReference>
<evidence type="ECO:0000313" key="3">
    <source>
        <dbReference type="EMBL" id="PHT34226.1"/>
    </source>
</evidence>
<reference evidence="3 4" key="1">
    <citation type="journal article" date="2017" name="Genome Biol.">
        <title>New reference genome sequences of hot pepper reveal the massive evolution of plant disease-resistance genes by retroduplication.</title>
        <authorList>
            <person name="Kim S."/>
            <person name="Park J."/>
            <person name="Yeom S.I."/>
            <person name="Kim Y.M."/>
            <person name="Seo E."/>
            <person name="Kim K.T."/>
            <person name="Kim M.S."/>
            <person name="Lee J.M."/>
            <person name="Cheong K."/>
            <person name="Shin H.S."/>
            <person name="Kim S.B."/>
            <person name="Han K."/>
            <person name="Lee J."/>
            <person name="Park M."/>
            <person name="Lee H.A."/>
            <person name="Lee H.Y."/>
            <person name="Lee Y."/>
            <person name="Oh S."/>
            <person name="Lee J.H."/>
            <person name="Choi E."/>
            <person name="Choi E."/>
            <person name="Lee S.E."/>
            <person name="Jeon J."/>
            <person name="Kim H."/>
            <person name="Choi G."/>
            <person name="Song H."/>
            <person name="Lee J."/>
            <person name="Lee S.C."/>
            <person name="Kwon J.K."/>
            <person name="Lee H.Y."/>
            <person name="Koo N."/>
            <person name="Hong Y."/>
            <person name="Kim R.W."/>
            <person name="Kang W.H."/>
            <person name="Huh J.H."/>
            <person name="Kang B.C."/>
            <person name="Yang T.J."/>
            <person name="Lee Y.H."/>
            <person name="Bennetzen J.L."/>
            <person name="Choi D."/>
        </authorList>
    </citation>
    <scope>NUCLEOTIDE SEQUENCE [LARGE SCALE GENOMIC DNA]</scope>
    <source>
        <strain evidence="4">cv. PBC81</strain>
    </source>
</reference>
<proteinExistence type="predicted"/>
<evidence type="ECO:0000259" key="2">
    <source>
        <dbReference type="Pfam" id="PF13266"/>
    </source>
</evidence>
<dbReference type="OrthoDB" id="1868458at2759"/>
<feature type="region of interest" description="Disordered" evidence="1">
    <location>
        <begin position="1"/>
        <end position="55"/>
    </location>
</feature>
<dbReference type="STRING" id="33114.A0A2G2VML8"/>
<organism evidence="3 4">
    <name type="scientific">Capsicum baccatum</name>
    <name type="common">Peruvian pepper</name>
    <dbReference type="NCBI Taxonomy" id="33114"/>
    <lineage>
        <taxon>Eukaryota</taxon>
        <taxon>Viridiplantae</taxon>
        <taxon>Streptophyta</taxon>
        <taxon>Embryophyta</taxon>
        <taxon>Tracheophyta</taxon>
        <taxon>Spermatophyta</taxon>
        <taxon>Magnoliopsida</taxon>
        <taxon>eudicotyledons</taxon>
        <taxon>Gunneridae</taxon>
        <taxon>Pentapetalae</taxon>
        <taxon>asterids</taxon>
        <taxon>lamiids</taxon>
        <taxon>Solanales</taxon>
        <taxon>Solanaceae</taxon>
        <taxon>Solanoideae</taxon>
        <taxon>Capsiceae</taxon>
        <taxon>Capsicum</taxon>
    </lineage>
</organism>
<name>A0A2G2VML8_CAPBA</name>
<feature type="domain" description="DUF4057" evidence="2">
    <location>
        <begin position="3"/>
        <end position="93"/>
    </location>
</feature>
<gene>
    <name evidence="3" type="ORF">CQW23_26026</name>
</gene>
<feature type="compositionally biased region" description="Low complexity" evidence="1">
    <location>
        <begin position="26"/>
        <end position="41"/>
    </location>
</feature>
<accession>A0A2G2VML8</accession>
<dbReference type="Proteomes" id="UP000224567">
    <property type="component" value="Unassembled WGS sequence"/>
</dbReference>
<feature type="compositionally biased region" description="Polar residues" evidence="1">
    <location>
        <begin position="7"/>
        <end position="16"/>
    </location>
</feature>
<dbReference type="InterPro" id="IPR025131">
    <property type="entry name" value="DUF4057"/>
</dbReference>
<dbReference type="EMBL" id="MLFT02000011">
    <property type="protein sequence ID" value="PHT34226.1"/>
    <property type="molecule type" value="Genomic_DNA"/>
</dbReference>
<evidence type="ECO:0000313" key="4">
    <source>
        <dbReference type="Proteomes" id="UP000224567"/>
    </source>
</evidence>
<protein>
    <submittedName>
        <fullName evidence="3">Alpha-ketoglutarate-dependent dioxygenase alkB-like protein 2</fullName>
    </submittedName>
</protein>
<dbReference type="AlphaFoldDB" id="A0A2G2VML8"/>